<dbReference type="EMBL" id="SNRW01028775">
    <property type="protein sequence ID" value="KAA6359187.1"/>
    <property type="molecule type" value="Genomic_DNA"/>
</dbReference>
<evidence type="ECO:0000256" key="1">
    <source>
        <dbReference type="ARBA" id="ARBA00000971"/>
    </source>
</evidence>
<dbReference type="InterPro" id="IPR046357">
    <property type="entry name" value="PPIase_dom_sf"/>
</dbReference>
<evidence type="ECO:0000256" key="2">
    <source>
        <dbReference type="ARBA" id="ARBA00013194"/>
    </source>
</evidence>
<dbReference type="PROSITE" id="PS50059">
    <property type="entry name" value="FKBP_PPIASE"/>
    <property type="match status" value="1"/>
</dbReference>
<dbReference type="OrthoDB" id="77911at2759"/>
<dbReference type="EC" id="5.2.1.8" evidence="2 5"/>
<keyword evidence="3 5" id="KW-0697">Rotamase</keyword>
<feature type="domain" description="PPIase FKBP-type" evidence="6">
    <location>
        <begin position="54"/>
        <end position="143"/>
    </location>
</feature>
<evidence type="ECO:0000256" key="3">
    <source>
        <dbReference type="ARBA" id="ARBA00023110"/>
    </source>
</evidence>
<evidence type="ECO:0000313" key="8">
    <source>
        <dbReference type="Proteomes" id="UP000324800"/>
    </source>
</evidence>
<dbReference type="InterPro" id="IPR044609">
    <property type="entry name" value="FKBP2/11"/>
</dbReference>
<dbReference type="InterPro" id="IPR001179">
    <property type="entry name" value="PPIase_FKBP_dom"/>
</dbReference>
<dbReference type="Gene3D" id="3.10.50.40">
    <property type="match status" value="1"/>
</dbReference>
<dbReference type="SUPFAM" id="SSF54534">
    <property type="entry name" value="FKBP-like"/>
    <property type="match status" value="1"/>
</dbReference>
<dbReference type="PANTHER" id="PTHR45779">
    <property type="entry name" value="PEPTIDYLPROLYL ISOMERASE"/>
    <property type="match status" value="1"/>
</dbReference>
<dbReference type="AlphaFoldDB" id="A0A5J4TLS1"/>
<evidence type="ECO:0000256" key="4">
    <source>
        <dbReference type="ARBA" id="ARBA00023235"/>
    </source>
</evidence>
<dbReference type="FunFam" id="3.10.50.40:FF:000006">
    <property type="entry name" value="Peptidyl-prolyl cis-trans isomerase"/>
    <property type="match status" value="1"/>
</dbReference>
<comment type="catalytic activity">
    <reaction evidence="1 5">
        <text>[protein]-peptidylproline (omega=180) = [protein]-peptidylproline (omega=0)</text>
        <dbReference type="Rhea" id="RHEA:16237"/>
        <dbReference type="Rhea" id="RHEA-COMP:10747"/>
        <dbReference type="Rhea" id="RHEA-COMP:10748"/>
        <dbReference type="ChEBI" id="CHEBI:83833"/>
        <dbReference type="ChEBI" id="CHEBI:83834"/>
        <dbReference type="EC" id="5.2.1.8"/>
    </reaction>
</comment>
<dbReference type="Pfam" id="PF00254">
    <property type="entry name" value="FKBP_C"/>
    <property type="match status" value="1"/>
</dbReference>
<reference evidence="7 8" key="1">
    <citation type="submission" date="2019-03" db="EMBL/GenBank/DDBJ databases">
        <title>Single cell metagenomics reveals metabolic interactions within the superorganism composed of flagellate Streblomastix strix and complex community of Bacteroidetes bacteria on its surface.</title>
        <authorList>
            <person name="Treitli S.C."/>
            <person name="Kolisko M."/>
            <person name="Husnik F."/>
            <person name="Keeling P."/>
            <person name="Hampl V."/>
        </authorList>
    </citation>
    <scope>NUCLEOTIDE SEQUENCE [LARGE SCALE GENOMIC DNA]</scope>
    <source>
        <strain evidence="7">ST1C</strain>
    </source>
</reference>
<dbReference type="GO" id="GO:0003755">
    <property type="term" value="F:peptidyl-prolyl cis-trans isomerase activity"/>
    <property type="evidence" value="ECO:0007669"/>
    <property type="project" value="UniProtKB-KW"/>
</dbReference>
<dbReference type="GO" id="GO:0005783">
    <property type="term" value="C:endoplasmic reticulum"/>
    <property type="evidence" value="ECO:0007669"/>
    <property type="project" value="TreeGrafter"/>
</dbReference>
<protein>
    <recommendedName>
        <fullName evidence="2 5">peptidylprolyl isomerase</fullName>
        <ecNumber evidence="2 5">5.2.1.8</ecNumber>
    </recommendedName>
</protein>
<comment type="caution">
    <text evidence="7">The sequence shown here is derived from an EMBL/GenBank/DDBJ whole genome shotgun (WGS) entry which is preliminary data.</text>
</comment>
<sequence>MLIILLYEVVISFSQDQFEFDSETLDLGNSIQVNKLQILTLKIPDECTNKSKLGDKLFVKYAAFLLQTGEQLANIYESQESFSFRIGKGKVLKGWDQGLLEMCKGERRKLFIPPELGFGALGLGDLIPPNASLMYIVDLIDIKDQPKSGRLNPMERVVNKAHSERRKQFKRLTTEEHVPYSGRFVGPIIDTTYGPIEI</sequence>
<keyword evidence="4 5" id="KW-0413">Isomerase</keyword>
<dbReference type="Proteomes" id="UP000324800">
    <property type="component" value="Unassembled WGS sequence"/>
</dbReference>
<organism evidence="7 8">
    <name type="scientific">Streblomastix strix</name>
    <dbReference type="NCBI Taxonomy" id="222440"/>
    <lineage>
        <taxon>Eukaryota</taxon>
        <taxon>Metamonada</taxon>
        <taxon>Preaxostyla</taxon>
        <taxon>Oxymonadida</taxon>
        <taxon>Streblomastigidae</taxon>
        <taxon>Streblomastix</taxon>
    </lineage>
</organism>
<dbReference type="PANTHER" id="PTHR45779:SF7">
    <property type="entry name" value="PEPTIDYLPROLYL ISOMERASE"/>
    <property type="match status" value="1"/>
</dbReference>
<gene>
    <name evidence="7" type="ORF">EZS28_045286</name>
</gene>
<evidence type="ECO:0000313" key="7">
    <source>
        <dbReference type="EMBL" id="KAA6359187.1"/>
    </source>
</evidence>
<evidence type="ECO:0000259" key="6">
    <source>
        <dbReference type="PROSITE" id="PS50059"/>
    </source>
</evidence>
<name>A0A5J4TLS1_9EUKA</name>
<proteinExistence type="predicted"/>
<evidence type="ECO:0000256" key="5">
    <source>
        <dbReference type="PROSITE-ProRule" id="PRU00277"/>
    </source>
</evidence>
<accession>A0A5J4TLS1</accession>